<comment type="pathway">
    <text evidence="2">Protein modification; protein glycosylation.</text>
</comment>
<sequence length="667" mass="75249">MGLYALCRRRRTIIIALSIFVGIIFICFNLLHLSEVQQVDAPVIVGEVHPDPVEVEKTASACADFKLPPPDPAYPHCQAKLDWMGTSWNVDKCYAAYGVNGSLCSSYLYLSTVERHCPPLNRSVHRELSVQKTATPEAVTTDDLFAKMTDNPTNYAWMQDRITRLFPAWKKALTELLEAKEDLKTRKKLNVVFYLGFLSKETGLKFGEKSAQGGPLGELVQWSDLITSTYLLGHNLSIFSEYLVFKQFLSDHAFYAAACPTKPGDVIDVIFTDIIGLRKMRQRLKPFYTANKCRIRLLDSFGTHAEFNSATYYRKHFKDFGPKIKNPWGGHGLELGQFLTMYPHTDDNTFLGFVVETFEPSESEEKTVVREARTLIYGKEKYMWNETSAILETVRSFTEIDATVADAGDDFMKEKGVHNLGLLSGREFHVQLRKSKVFLGLGFPLEGPAPLEAISNGAIFINHRFDPPKSRLTWSFFADKPTLRKLASQNPYMERFVGAPLVITVDVFNQTELKAAYVQAMATENKPYLPREFSFIGMLERVDIILTRHDYCSSSGLAPAYPPWESAKIILASEGKSCQEACAAEQLICERTFFRKINNESYVQSLTNSCSHPVESQAIPYAPTSTCILQSDSQLFSCATEPPSDVRRICPCRTFKSGQIILCDRYC</sequence>
<keyword evidence="10" id="KW-0333">Golgi apparatus</keyword>
<organism evidence="16 17">
    <name type="scientific">Panagrellus redivivus</name>
    <name type="common">Microworm</name>
    <dbReference type="NCBI Taxonomy" id="6233"/>
    <lineage>
        <taxon>Eukaryota</taxon>
        <taxon>Metazoa</taxon>
        <taxon>Ecdysozoa</taxon>
        <taxon>Nematoda</taxon>
        <taxon>Chromadorea</taxon>
        <taxon>Rhabditida</taxon>
        <taxon>Tylenchina</taxon>
        <taxon>Panagrolaimomorpha</taxon>
        <taxon>Panagrolaimoidea</taxon>
        <taxon>Panagrolaimidae</taxon>
        <taxon>Panagrellus</taxon>
    </lineage>
</organism>
<evidence type="ECO:0000256" key="11">
    <source>
        <dbReference type="ARBA" id="ARBA00023136"/>
    </source>
</evidence>
<name>A0A7E4V4R8_PANRE</name>
<dbReference type="PANTHER" id="PTHR15075:SF2">
    <property type="entry name" value="ALPHA-1,6-MANNOSYLGLYCOPROTEIN 6-BETA-N-ACETYLGLUCOSAMINYLTRANSFERASE"/>
    <property type="match status" value="1"/>
</dbReference>
<evidence type="ECO:0000256" key="5">
    <source>
        <dbReference type="ARBA" id="ARBA00022676"/>
    </source>
</evidence>
<evidence type="ECO:0000256" key="3">
    <source>
        <dbReference type="ARBA" id="ARBA00007477"/>
    </source>
</evidence>
<reference evidence="17" key="2">
    <citation type="submission" date="2020-10" db="UniProtKB">
        <authorList>
            <consortium name="WormBaseParasite"/>
        </authorList>
    </citation>
    <scope>IDENTIFICATION</scope>
</reference>
<keyword evidence="9 14" id="KW-1133">Transmembrane helix</keyword>
<evidence type="ECO:0000256" key="9">
    <source>
        <dbReference type="ARBA" id="ARBA00022989"/>
    </source>
</evidence>
<keyword evidence="5" id="KW-0328">Glycosyltransferase</keyword>
<evidence type="ECO:0000256" key="14">
    <source>
        <dbReference type="SAM" id="Phobius"/>
    </source>
</evidence>
<keyword evidence="6" id="KW-0808">Transferase</keyword>
<reference evidence="16" key="1">
    <citation type="journal article" date="2013" name="Genetics">
        <title>The draft genome and transcriptome of Panagrellus redivivus are shaped by the harsh demands of a free-living lifestyle.</title>
        <authorList>
            <person name="Srinivasan J."/>
            <person name="Dillman A.R."/>
            <person name="Macchietto M.G."/>
            <person name="Heikkinen L."/>
            <person name="Lakso M."/>
            <person name="Fracchia K.M."/>
            <person name="Antoshechkin I."/>
            <person name="Mortazavi A."/>
            <person name="Wong G."/>
            <person name="Sternberg P.W."/>
        </authorList>
    </citation>
    <scope>NUCLEOTIDE SEQUENCE [LARGE SCALE GENOMIC DNA]</scope>
    <source>
        <strain evidence="16">MT8872</strain>
    </source>
</reference>
<evidence type="ECO:0000259" key="15">
    <source>
        <dbReference type="Pfam" id="PF15024"/>
    </source>
</evidence>
<accession>A0A7E4V4R8</accession>
<dbReference type="GO" id="GO:0030144">
    <property type="term" value="F:alpha-1,6-mannosylglycoprotein 6-beta-N-acetylglucosaminyltransferase activity"/>
    <property type="evidence" value="ECO:0007669"/>
    <property type="project" value="UniProtKB-EC"/>
</dbReference>
<dbReference type="InterPro" id="IPR026116">
    <property type="entry name" value="GT18_cat"/>
</dbReference>
<evidence type="ECO:0000256" key="6">
    <source>
        <dbReference type="ARBA" id="ARBA00022679"/>
    </source>
</evidence>
<evidence type="ECO:0000256" key="10">
    <source>
        <dbReference type="ARBA" id="ARBA00023034"/>
    </source>
</evidence>
<evidence type="ECO:0000313" key="17">
    <source>
        <dbReference type="WBParaSite" id="Pan_g16491.t1"/>
    </source>
</evidence>
<dbReference type="AlphaFoldDB" id="A0A7E4V4R8"/>
<dbReference type="Proteomes" id="UP000492821">
    <property type="component" value="Unassembled WGS sequence"/>
</dbReference>
<keyword evidence="16" id="KW-1185">Reference proteome</keyword>
<dbReference type="Pfam" id="PF15024">
    <property type="entry name" value="Glyco_transf_18"/>
    <property type="match status" value="1"/>
</dbReference>
<evidence type="ECO:0000256" key="12">
    <source>
        <dbReference type="ARBA" id="ARBA00023180"/>
    </source>
</evidence>
<dbReference type="PANTHER" id="PTHR15075">
    <property type="entry name" value="ALPHA-MANNOSIDE BETA-1,6-N-ACETYLGLUCOSAMINYLTRANSFERASE"/>
    <property type="match status" value="1"/>
</dbReference>
<keyword evidence="7 14" id="KW-0812">Transmembrane</keyword>
<feature type="domain" description="Glycosyltransferase family 18 catalytic" evidence="15">
    <location>
        <begin position="93"/>
        <end position="652"/>
    </location>
</feature>
<evidence type="ECO:0000313" key="16">
    <source>
        <dbReference type="Proteomes" id="UP000492821"/>
    </source>
</evidence>
<evidence type="ECO:0000256" key="4">
    <source>
        <dbReference type="ARBA" id="ARBA00012671"/>
    </source>
</evidence>
<proteinExistence type="inferred from homology"/>
<dbReference type="InterPro" id="IPR052105">
    <property type="entry name" value="MGAT5_Glycosyltransferase"/>
</dbReference>
<comment type="catalytic activity">
    <reaction evidence="13">
        <text>N(4)-{beta-D-GlcNAc-(1-&gt;2)-[beta-D-GlcNAc-(1-&gt;4)]-alpha-D-Man-(1-&gt;3)-[beta-D-GlcNAc-(1-&gt;2)-alpha-D-Man-(1-&gt;6)]-beta-D-Man-(1-&gt;4)-beta-D-GlcNAc-(1-&gt;4)-beta-D-GlcNAc}-L-asparaginyl-[protein] + UDP-N-acetyl-alpha-D-glucosamine = N(4)-{beta-D-GlcNAc-(1-&gt;2)-[beta-D-GlcNAc-(1-&gt;4)]-alpha-D-Man-(1-&gt;3)-[beta-D-GlcNAc-(1-&gt;2)-[beta-D-GlcNAc-(1-&gt;6)]-alpha-D-Man-(1-&gt;6)]-beta-D-Man-(1-&gt;4)-beta-D-GlcNAc-(1-&gt;4)-beta-D-GlcNAc}-L-asparaginyl-[protein] + UDP + H(+)</text>
        <dbReference type="Rhea" id="RHEA:16921"/>
        <dbReference type="Rhea" id="RHEA-COMP:14374"/>
        <dbReference type="Rhea" id="RHEA-COMP:14377"/>
        <dbReference type="ChEBI" id="CHEBI:15378"/>
        <dbReference type="ChEBI" id="CHEBI:57705"/>
        <dbReference type="ChEBI" id="CHEBI:58223"/>
        <dbReference type="ChEBI" id="CHEBI:139507"/>
        <dbReference type="ChEBI" id="CHEBI:139510"/>
        <dbReference type="EC" id="2.4.1.155"/>
    </reaction>
</comment>
<dbReference type="GO" id="GO:0000139">
    <property type="term" value="C:Golgi membrane"/>
    <property type="evidence" value="ECO:0007669"/>
    <property type="project" value="UniProtKB-SubCell"/>
</dbReference>
<keyword evidence="8" id="KW-0735">Signal-anchor</keyword>
<dbReference type="EC" id="2.4.1.155" evidence="4"/>
<comment type="similarity">
    <text evidence="3">Belongs to the glycosyltransferase 18 family.</text>
</comment>
<keyword evidence="11 14" id="KW-0472">Membrane</keyword>
<dbReference type="GO" id="GO:0006487">
    <property type="term" value="P:protein N-linked glycosylation"/>
    <property type="evidence" value="ECO:0007669"/>
    <property type="project" value="TreeGrafter"/>
</dbReference>
<evidence type="ECO:0000256" key="2">
    <source>
        <dbReference type="ARBA" id="ARBA00004922"/>
    </source>
</evidence>
<dbReference type="WBParaSite" id="Pan_g16491.t1">
    <property type="protein sequence ID" value="Pan_g16491.t1"/>
    <property type="gene ID" value="Pan_g16491"/>
</dbReference>
<dbReference type="UniPathway" id="UPA00378"/>
<feature type="transmembrane region" description="Helical" evidence="14">
    <location>
        <begin position="12"/>
        <end position="31"/>
    </location>
</feature>
<evidence type="ECO:0000256" key="7">
    <source>
        <dbReference type="ARBA" id="ARBA00022692"/>
    </source>
</evidence>
<comment type="subcellular location">
    <subcellularLocation>
        <location evidence="1">Golgi apparatus membrane</location>
        <topology evidence="1">Single-pass type II membrane protein</topology>
    </subcellularLocation>
</comment>
<keyword evidence="12" id="KW-0325">Glycoprotein</keyword>
<protein>
    <recommendedName>
        <fullName evidence="4">alpha-1,6-mannosyl-glycoprotein 6-beta-N-acetylglucosaminyltransferase</fullName>
        <ecNumber evidence="4">2.4.1.155</ecNumber>
    </recommendedName>
</protein>
<evidence type="ECO:0000256" key="13">
    <source>
        <dbReference type="ARBA" id="ARBA00048243"/>
    </source>
</evidence>
<evidence type="ECO:0000256" key="8">
    <source>
        <dbReference type="ARBA" id="ARBA00022968"/>
    </source>
</evidence>
<evidence type="ECO:0000256" key="1">
    <source>
        <dbReference type="ARBA" id="ARBA00004323"/>
    </source>
</evidence>